<proteinExistence type="predicted"/>
<keyword evidence="3" id="KW-1185">Reference proteome</keyword>
<accession>A0A4R2CNL2</accession>
<sequence length="261" mass="28376">MMRSLLLVLLFASACPTVGQATIDPYDVVVSTTTSSGDQNTIRDFESVQVAQFILGQIKVEHKDVNLLCSKRWPGVIAYYNQTFFTINERAARDLAAGKLQLLGEDQEAVPFDSASSPFSADPKSVQRLADRAARQCGHSTESEQNIASEKKAVIVAKAKPRNSKQENVLNHIAEVMVIDELCDMLEINTVFLSMAATYNGVSGRDIASGGKYHDKLVALVRIKRSEMLNIGADEDLVCASGELLYGPSGINVKGLLTSSY</sequence>
<dbReference type="EMBL" id="SLVX01000012">
    <property type="protein sequence ID" value="TCN42431.1"/>
    <property type="molecule type" value="Genomic_DNA"/>
</dbReference>
<gene>
    <name evidence="2" type="ORF">EV665_112166</name>
</gene>
<evidence type="ECO:0000313" key="3">
    <source>
        <dbReference type="Proteomes" id="UP000295351"/>
    </source>
</evidence>
<feature type="signal peptide" evidence="1">
    <location>
        <begin position="1"/>
        <end position="21"/>
    </location>
</feature>
<name>A0A4R2CNL2_SHIGR</name>
<keyword evidence="1" id="KW-0732">Signal</keyword>
<dbReference type="RefSeq" id="WP_133035304.1">
    <property type="nucleotide sequence ID" value="NZ_BAABEI010000012.1"/>
</dbReference>
<dbReference type="AlphaFoldDB" id="A0A4R2CNL2"/>
<dbReference type="Proteomes" id="UP000295351">
    <property type="component" value="Unassembled WGS sequence"/>
</dbReference>
<comment type="caution">
    <text evidence="2">The sequence shown here is derived from an EMBL/GenBank/DDBJ whole genome shotgun (WGS) entry which is preliminary data.</text>
</comment>
<dbReference type="PROSITE" id="PS51257">
    <property type="entry name" value="PROKAR_LIPOPROTEIN"/>
    <property type="match status" value="1"/>
</dbReference>
<protein>
    <submittedName>
        <fullName evidence="2">Uncharacterized protein</fullName>
    </submittedName>
</protein>
<organism evidence="2 3">
    <name type="scientific">Shinella granuli</name>
    <dbReference type="NCBI Taxonomy" id="323621"/>
    <lineage>
        <taxon>Bacteria</taxon>
        <taxon>Pseudomonadati</taxon>
        <taxon>Pseudomonadota</taxon>
        <taxon>Alphaproteobacteria</taxon>
        <taxon>Hyphomicrobiales</taxon>
        <taxon>Rhizobiaceae</taxon>
        <taxon>Shinella</taxon>
    </lineage>
</organism>
<evidence type="ECO:0000256" key="1">
    <source>
        <dbReference type="SAM" id="SignalP"/>
    </source>
</evidence>
<feature type="chain" id="PRO_5020582116" evidence="1">
    <location>
        <begin position="22"/>
        <end position="261"/>
    </location>
</feature>
<reference evidence="2 3" key="1">
    <citation type="submission" date="2019-03" db="EMBL/GenBank/DDBJ databases">
        <title>Genomic Encyclopedia of Type Strains, Phase IV (KMG-IV): sequencing the most valuable type-strain genomes for metagenomic binning, comparative biology and taxonomic classification.</title>
        <authorList>
            <person name="Goeker M."/>
        </authorList>
    </citation>
    <scope>NUCLEOTIDE SEQUENCE [LARGE SCALE GENOMIC DNA]</scope>
    <source>
        <strain evidence="2 3">DSM 18401</strain>
    </source>
</reference>
<evidence type="ECO:0000313" key="2">
    <source>
        <dbReference type="EMBL" id="TCN42431.1"/>
    </source>
</evidence>